<evidence type="ECO:0000313" key="2">
    <source>
        <dbReference type="EMBL" id="AAK57132.1"/>
    </source>
</evidence>
<name>Q91TK9_TUHV1</name>
<evidence type="ECO:0000313" key="3">
    <source>
        <dbReference type="Proteomes" id="UP000137095"/>
    </source>
</evidence>
<accession>Q91TK9</accession>
<evidence type="ECO:0000256" key="1">
    <source>
        <dbReference type="ARBA" id="ARBA00007827"/>
    </source>
</evidence>
<dbReference type="RefSeq" id="NP_116437.1">
    <property type="nucleotide sequence ID" value="NC_002794.1"/>
</dbReference>
<proteinExistence type="inferred from homology"/>
<dbReference type="Proteomes" id="UP000137095">
    <property type="component" value="Segment"/>
</dbReference>
<protein>
    <submittedName>
        <fullName evidence="2">T88</fullName>
    </submittedName>
</protein>
<reference evidence="2 3" key="1">
    <citation type="journal article" date="2001" name="J. Virol.">
        <title>Analysis and characterization of the complete genome of tupaia (tree shrew) herpesvirus.</title>
        <authorList>
            <person name="Bahr U."/>
            <person name="Darai G."/>
        </authorList>
    </citation>
    <scope>NUCLEOTIDE SEQUENCE [LARGE SCALE GENOMIC DNA]</scope>
    <source>
        <strain evidence="2">2</strain>
    </source>
</reference>
<sequence length="386" mass="42235">MARVHPEGEWQDAALRLTDGSVLEHRLRNAGSADLVRPTLRRPGDADADTVFLSELAVYVHGLCGRRAHGFSIYWATHGELVYVLTGLTHCVRLYVESGRASESGPLFFDVPKVYVFESLDGDPAELTWAPEVRFEPISRRRPTARHLEWSLAAPLSRGDAGAAGRGRTVSPLDDDESGWLGWALPSFGEKVALAYAGLSAAVDASSGTAGVLLARCRELAARRCLRWSRGTTDLEDFFLARICLYGLGQEDEAEHLAEDLLGLLACRPSDGGGDGGGAAFDRHHRVYRKAAAVANVLTGLYERQDELPASDERLERHDPAARAAARYYERFLGVRQTTLYHGREFLRRFLASLSVAQSLPPLRLPFDAAAVGRASRADVGCVLRL</sequence>
<dbReference type="InterPro" id="IPR007616">
    <property type="entry name" value="Herpes_U59/UL88"/>
</dbReference>
<dbReference type="EMBL" id="AF281817">
    <property type="protein sequence ID" value="AAK57132.1"/>
    <property type="molecule type" value="Genomic_DNA"/>
</dbReference>
<organism evidence="2 3">
    <name type="scientific">Tupaiid herpesvirus 1 (strain 1)</name>
    <name type="common">TuHV-1</name>
    <name type="synonym">Herpesvirus tupaia (strain 1)</name>
    <dbReference type="NCBI Taxonomy" id="10397"/>
    <lineage>
        <taxon>Viruses</taxon>
        <taxon>Duplodnaviria</taxon>
        <taxon>Heunggongvirae</taxon>
        <taxon>Peploviricota</taxon>
        <taxon>Herviviricetes</taxon>
        <taxon>Herpesvirales</taxon>
        <taxon>Orthoherpesviridae</taxon>
        <taxon>Betaherpesvirinae</taxon>
        <taxon>Quwivirus</taxon>
        <taxon>Quwivirus tupaiidbeta1</taxon>
    </lineage>
</organism>
<dbReference type="KEGG" id="vg:921119"/>
<organismHost>
    <name type="scientific">Tupaia belangeri</name>
    <name type="common">Common tree shrew</name>
    <name type="synonym">Tupaia glis belangeri</name>
    <dbReference type="NCBI Taxonomy" id="37347"/>
</organismHost>
<keyword evidence="3" id="KW-1185">Reference proteome</keyword>
<comment type="similarity">
    <text evidence="1">Belongs to the herpesviridae U59/UL88 family.</text>
</comment>
<dbReference type="GeneID" id="921119"/>
<dbReference type="Pfam" id="PF04529">
    <property type="entry name" value="Herpes_U59"/>
    <property type="match status" value="1"/>
</dbReference>
<dbReference type="OrthoDB" id="6311at10239"/>